<reference evidence="2" key="1">
    <citation type="journal article" date="2023" name="Hortic. Res.">
        <title>A chromosome-level phased genome enabling allele-level studies in sweet orange: a case study on citrus Huanglongbing tolerance.</title>
        <authorList>
            <person name="Wu B."/>
            <person name="Yu Q."/>
            <person name="Deng Z."/>
            <person name="Duan Y."/>
            <person name="Luo F."/>
            <person name="Gmitter F. Jr."/>
        </authorList>
    </citation>
    <scope>NUCLEOTIDE SEQUENCE [LARGE SCALE GENOMIC DNA]</scope>
    <source>
        <strain evidence="2">cv. Valencia</strain>
    </source>
</reference>
<name>A0ACB8JPU5_CITSI</name>
<gene>
    <name evidence="1" type="ORF">KPL71_017417</name>
</gene>
<organism evidence="1 2">
    <name type="scientific">Citrus sinensis</name>
    <name type="common">Sweet orange</name>
    <name type="synonym">Citrus aurantium var. sinensis</name>
    <dbReference type="NCBI Taxonomy" id="2711"/>
    <lineage>
        <taxon>Eukaryota</taxon>
        <taxon>Viridiplantae</taxon>
        <taxon>Streptophyta</taxon>
        <taxon>Embryophyta</taxon>
        <taxon>Tracheophyta</taxon>
        <taxon>Spermatophyta</taxon>
        <taxon>Magnoliopsida</taxon>
        <taxon>eudicotyledons</taxon>
        <taxon>Gunneridae</taxon>
        <taxon>Pentapetalae</taxon>
        <taxon>rosids</taxon>
        <taxon>malvids</taxon>
        <taxon>Sapindales</taxon>
        <taxon>Rutaceae</taxon>
        <taxon>Aurantioideae</taxon>
        <taxon>Citrus</taxon>
    </lineage>
</organism>
<proteinExistence type="predicted"/>
<dbReference type="EMBL" id="CM039175">
    <property type="protein sequence ID" value="KAH9734558.1"/>
    <property type="molecule type" value="Genomic_DNA"/>
</dbReference>
<evidence type="ECO:0000313" key="1">
    <source>
        <dbReference type="EMBL" id="KAH9734558.1"/>
    </source>
</evidence>
<keyword evidence="2" id="KW-1185">Reference proteome</keyword>
<protein>
    <submittedName>
        <fullName evidence="1">Uncharacterized protein</fullName>
    </submittedName>
</protein>
<evidence type="ECO:0000313" key="2">
    <source>
        <dbReference type="Proteomes" id="UP000829398"/>
    </source>
</evidence>
<accession>A0ACB8JPU5</accession>
<comment type="caution">
    <text evidence="1">The sequence shown here is derived from an EMBL/GenBank/DDBJ whole genome shotgun (WGS) entry which is preliminary data.</text>
</comment>
<dbReference type="Proteomes" id="UP000829398">
    <property type="component" value="Chromosome 6"/>
</dbReference>
<sequence length="180" mass="20578">MTSGEAWRDAWRTANNGFEQLVFEAKKTAERIDRQYSVSRRLNSAARTAAVRARELDREFAISVRWRSFRMDFSRNWPRTIFFLWFALSGWLFRILILATWVLPIAAPLLIGTVANNFVIKGACPACKREFIGSKSQIIRCAGCGNIVWQPEGDFFSRNGGGKKSTKSDDDIIDVDFEEK</sequence>